<reference evidence="1 2" key="1">
    <citation type="submission" date="2020-04" db="EMBL/GenBank/DDBJ databases">
        <authorList>
            <person name="De Canck E."/>
        </authorList>
    </citation>
    <scope>NUCLEOTIDE SEQUENCE [LARGE SCALE GENOMIC DNA]</scope>
    <source>
        <strain evidence="1 2">LMG 3328</strain>
    </source>
</reference>
<dbReference type="RefSeq" id="WP_100508771.1">
    <property type="nucleotide sequence ID" value="NZ_CADILE010000017.1"/>
</dbReference>
<dbReference type="Proteomes" id="UP000494122">
    <property type="component" value="Unassembled WGS sequence"/>
</dbReference>
<evidence type="ECO:0000313" key="2">
    <source>
        <dbReference type="Proteomes" id="UP000494122"/>
    </source>
</evidence>
<sequence length="96" mass="10717">MPTAVPACADNRSTLLILGILLAVALLLLWNDWLTVGLGPVFPAYWALVLVWFVSVVLAVRRHRRWWVLLTAAVVLYPAARVALFLIECSQKACLF</sequence>
<evidence type="ECO:0000313" key="1">
    <source>
        <dbReference type="EMBL" id="CAB3912750.1"/>
    </source>
</evidence>
<proteinExistence type="predicted"/>
<accession>A0A2M9GV60</accession>
<name>A0A2M9GV60_9BURK</name>
<dbReference type="AlphaFoldDB" id="A0A2M9GV60"/>
<dbReference type="EMBL" id="CADILE010000017">
    <property type="protein sequence ID" value="CAB3912750.1"/>
    <property type="molecule type" value="Genomic_DNA"/>
</dbReference>
<protein>
    <submittedName>
        <fullName evidence="1">Uncharacterized protein</fullName>
    </submittedName>
</protein>
<organism evidence="1 2">
    <name type="scientific">Achromobacter ruhlandii</name>
    <dbReference type="NCBI Taxonomy" id="72557"/>
    <lineage>
        <taxon>Bacteria</taxon>
        <taxon>Pseudomonadati</taxon>
        <taxon>Pseudomonadota</taxon>
        <taxon>Betaproteobacteria</taxon>
        <taxon>Burkholderiales</taxon>
        <taxon>Alcaligenaceae</taxon>
        <taxon>Achromobacter</taxon>
    </lineage>
</organism>
<gene>
    <name evidence="1" type="ORF">LMG3328_04886</name>
</gene>